<dbReference type="AlphaFoldDB" id="A0A8J2UE17"/>
<gene>
    <name evidence="5" type="ORF">GCM10011511_27010</name>
</gene>
<name>A0A8J2UE17_9BACT</name>
<dbReference type="SUPFAM" id="SSF46689">
    <property type="entry name" value="Homeodomain-like"/>
    <property type="match status" value="1"/>
</dbReference>
<dbReference type="EMBL" id="BMJC01000003">
    <property type="protein sequence ID" value="GGB02336.1"/>
    <property type="molecule type" value="Genomic_DNA"/>
</dbReference>
<dbReference type="PANTHER" id="PTHR43280:SF32">
    <property type="entry name" value="TRANSCRIPTIONAL REGULATORY PROTEIN"/>
    <property type="match status" value="1"/>
</dbReference>
<reference evidence="5" key="1">
    <citation type="journal article" date="2014" name="Int. J. Syst. Evol. Microbiol.">
        <title>Complete genome sequence of Corynebacterium casei LMG S-19264T (=DSM 44701T), isolated from a smear-ripened cheese.</title>
        <authorList>
            <consortium name="US DOE Joint Genome Institute (JGI-PGF)"/>
            <person name="Walter F."/>
            <person name="Albersmeier A."/>
            <person name="Kalinowski J."/>
            <person name="Ruckert C."/>
        </authorList>
    </citation>
    <scope>NUCLEOTIDE SEQUENCE</scope>
    <source>
        <strain evidence="5">CGMCC 1.15448</strain>
    </source>
</reference>
<keyword evidence="6" id="KW-1185">Reference proteome</keyword>
<accession>A0A8J2UE17</accession>
<protein>
    <submittedName>
        <fullName evidence="5">AraC family transcriptional regulator</fullName>
    </submittedName>
</protein>
<proteinExistence type="predicted"/>
<dbReference type="InterPro" id="IPR020449">
    <property type="entry name" value="Tscrpt_reg_AraC-type_HTH"/>
</dbReference>
<evidence type="ECO:0000313" key="6">
    <source>
        <dbReference type="Proteomes" id="UP000607559"/>
    </source>
</evidence>
<dbReference type="PRINTS" id="PR00032">
    <property type="entry name" value="HTHARAC"/>
</dbReference>
<evidence type="ECO:0000313" key="5">
    <source>
        <dbReference type="EMBL" id="GGB02336.1"/>
    </source>
</evidence>
<evidence type="ECO:0000256" key="2">
    <source>
        <dbReference type="ARBA" id="ARBA00023125"/>
    </source>
</evidence>
<evidence type="ECO:0000256" key="3">
    <source>
        <dbReference type="ARBA" id="ARBA00023163"/>
    </source>
</evidence>
<organism evidence="5 6">
    <name type="scientific">Puia dinghuensis</name>
    <dbReference type="NCBI Taxonomy" id="1792502"/>
    <lineage>
        <taxon>Bacteria</taxon>
        <taxon>Pseudomonadati</taxon>
        <taxon>Bacteroidota</taxon>
        <taxon>Chitinophagia</taxon>
        <taxon>Chitinophagales</taxon>
        <taxon>Chitinophagaceae</taxon>
        <taxon>Puia</taxon>
    </lineage>
</organism>
<dbReference type="Pfam" id="PF12833">
    <property type="entry name" value="HTH_18"/>
    <property type="match status" value="1"/>
</dbReference>
<evidence type="ECO:0000256" key="1">
    <source>
        <dbReference type="ARBA" id="ARBA00023015"/>
    </source>
</evidence>
<dbReference type="InterPro" id="IPR009057">
    <property type="entry name" value="Homeodomain-like_sf"/>
</dbReference>
<comment type="caution">
    <text evidence="5">The sequence shown here is derived from an EMBL/GenBank/DDBJ whole genome shotgun (WGS) entry which is preliminary data.</text>
</comment>
<dbReference type="InterPro" id="IPR018060">
    <property type="entry name" value="HTH_AraC"/>
</dbReference>
<dbReference type="SMART" id="SM00342">
    <property type="entry name" value="HTH_ARAC"/>
    <property type="match status" value="1"/>
</dbReference>
<feature type="domain" description="HTH araC/xylS-type" evidence="4">
    <location>
        <begin position="192"/>
        <end position="297"/>
    </location>
</feature>
<reference evidence="5" key="2">
    <citation type="submission" date="2020-09" db="EMBL/GenBank/DDBJ databases">
        <authorList>
            <person name="Sun Q."/>
            <person name="Zhou Y."/>
        </authorList>
    </citation>
    <scope>NUCLEOTIDE SEQUENCE</scope>
    <source>
        <strain evidence="5">CGMCC 1.15448</strain>
    </source>
</reference>
<dbReference type="GO" id="GO:0043565">
    <property type="term" value="F:sequence-specific DNA binding"/>
    <property type="evidence" value="ECO:0007669"/>
    <property type="project" value="InterPro"/>
</dbReference>
<keyword evidence="3" id="KW-0804">Transcription</keyword>
<keyword evidence="2" id="KW-0238">DNA-binding</keyword>
<dbReference type="RefSeq" id="WP_188932480.1">
    <property type="nucleotide sequence ID" value="NZ_BMJC01000003.1"/>
</dbReference>
<keyword evidence="1" id="KW-0805">Transcription regulation</keyword>
<dbReference type="PANTHER" id="PTHR43280">
    <property type="entry name" value="ARAC-FAMILY TRANSCRIPTIONAL REGULATOR"/>
    <property type="match status" value="1"/>
</dbReference>
<dbReference type="Gene3D" id="1.10.10.60">
    <property type="entry name" value="Homeodomain-like"/>
    <property type="match status" value="2"/>
</dbReference>
<dbReference type="PROSITE" id="PS01124">
    <property type="entry name" value="HTH_ARAC_FAMILY_2"/>
    <property type="match status" value="1"/>
</dbReference>
<dbReference type="GO" id="GO:0003700">
    <property type="term" value="F:DNA-binding transcription factor activity"/>
    <property type="evidence" value="ECO:0007669"/>
    <property type="project" value="InterPro"/>
</dbReference>
<dbReference type="Proteomes" id="UP000607559">
    <property type="component" value="Unassembled WGS sequence"/>
</dbReference>
<sequence>MKYVDIPSVSELHDLFRIDKPVHPQITVVDLANVDRSHREPGAMYRLNLYSASCKILKGVFKYGRTTYDHSEGSLMFTEPNQALSPATDNKVIEGWGIYIHPDFLNASSRGHKLTEYSFFGYDTNEALHISDAEKKILEECLANIQREISSNLDKHSYHLILSNLELFFAYCDRFYDRQFLTRTRSSHDIVQQFDRLLRDYFAQDSLIEAGVPDVKYFSSHLNVSANYLSDLLNKYTGKTTQEHIHLKLVDKAKALLWSTEKPISEIAYDLGFEHPSHFTKLFKNKTGLSPSAFRNSN</sequence>
<evidence type="ECO:0000259" key="4">
    <source>
        <dbReference type="PROSITE" id="PS01124"/>
    </source>
</evidence>